<evidence type="ECO:0000313" key="4">
    <source>
        <dbReference type="Proteomes" id="UP000473571"/>
    </source>
</evidence>
<dbReference type="Pfam" id="PF21812">
    <property type="entry name" value="DUF6881"/>
    <property type="match status" value="1"/>
</dbReference>
<dbReference type="Proteomes" id="UP000473571">
    <property type="component" value="Unassembled WGS sequence"/>
</dbReference>
<accession>A0A6L3NNA4</accession>
<feature type="compositionally biased region" description="Basic and acidic residues" evidence="1">
    <location>
        <begin position="143"/>
        <end position="163"/>
    </location>
</feature>
<proteinExistence type="predicted"/>
<evidence type="ECO:0000259" key="2">
    <source>
        <dbReference type="Pfam" id="PF21812"/>
    </source>
</evidence>
<dbReference type="AlphaFoldDB" id="A0A6L3NNA4"/>
<organism evidence="3 4">
    <name type="scientific">Burkholderia territorii</name>
    <dbReference type="NCBI Taxonomy" id="1503055"/>
    <lineage>
        <taxon>Bacteria</taxon>
        <taxon>Pseudomonadati</taxon>
        <taxon>Pseudomonadota</taxon>
        <taxon>Betaproteobacteria</taxon>
        <taxon>Burkholderiales</taxon>
        <taxon>Burkholderiaceae</taxon>
        <taxon>Burkholderia</taxon>
        <taxon>Burkholderia cepacia complex</taxon>
    </lineage>
</organism>
<comment type="caution">
    <text evidence="3">The sequence shown here is derived from an EMBL/GenBank/DDBJ whole genome shotgun (WGS) entry which is preliminary data.</text>
</comment>
<evidence type="ECO:0000256" key="1">
    <source>
        <dbReference type="SAM" id="MobiDB-lite"/>
    </source>
</evidence>
<feature type="compositionally biased region" description="Basic and acidic residues" evidence="1">
    <location>
        <begin position="1"/>
        <end position="10"/>
    </location>
</feature>
<dbReference type="InterPro" id="IPR049248">
    <property type="entry name" value="DUF6881"/>
</dbReference>
<protein>
    <recommendedName>
        <fullName evidence="2">DUF6881 domain-containing protein</fullName>
    </recommendedName>
</protein>
<feature type="region of interest" description="Disordered" evidence="1">
    <location>
        <begin position="1"/>
        <end position="28"/>
    </location>
</feature>
<name>A0A6L3NNA4_9BURK</name>
<feature type="domain" description="DUF6881" evidence="2">
    <location>
        <begin position="47"/>
        <end position="119"/>
    </location>
</feature>
<dbReference type="EMBL" id="VZOL01000031">
    <property type="protein sequence ID" value="KAB0685286.1"/>
    <property type="molecule type" value="Genomic_DNA"/>
</dbReference>
<evidence type="ECO:0000313" key="3">
    <source>
        <dbReference type="EMBL" id="KAB0685286.1"/>
    </source>
</evidence>
<dbReference type="RefSeq" id="WP_151003793.1">
    <property type="nucleotide sequence ID" value="NZ_CABVPO010000026.1"/>
</dbReference>
<sequence length="163" mass="18654">MDQGRKESRSFSDQGVIARRQIPQPNTENSYFNACAEKPMENALVAIDVARKHTHKDEPIRLVSALDGDRYEVRKLEFFRDGSVGFADETGSSPETELGTVPMPSLIEINADPEFEAQRFRLKYSRHYGHAMLRVSPISRKPRPSDRHRSRSGPRELDRITRS</sequence>
<reference evidence="3 4" key="1">
    <citation type="submission" date="2019-09" db="EMBL/GenBank/DDBJ databases">
        <title>Draft genome sequences of 48 bacterial type strains from the CCUG.</title>
        <authorList>
            <person name="Tunovic T."/>
            <person name="Pineiro-Iglesias B."/>
            <person name="Unosson C."/>
            <person name="Inganas E."/>
            <person name="Ohlen M."/>
            <person name="Cardew S."/>
            <person name="Jensie-Markopoulos S."/>
            <person name="Salva-Serra F."/>
            <person name="Jaen-Luchoro D."/>
            <person name="Karlsson R."/>
            <person name="Svensson-Stadler L."/>
            <person name="Chun J."/>
            <person name="Moore E."/>
        </authorList>
    </citation>
    <scope>NUCLEOTIDE SEQUENCE [LARGE SCALE GENOMIC DNA]</scope>
    <source>
        <strain evidence="3 4">CCUG 65687</strain>
    </source>
</reference>
<gene>
    <name evidence="3" type="ORF">F7R13_05165</name>
</gene>
<feature type="region of interest" description="Disordered" evidence="1">
    <location>
        <begin position="133"/>
        <end position="163"/>
    </location>
</feature>